<dbReference type="PRINTS" id="PR00463">
    <property type="entry name" value="EP450I"/>
</dbReference>
<protein>
    <submittedName>
        <fullName evidence="11">Uncharacterized protein</fullName>
    </submittedName>
</protein>
<keyword evidence="4 8" id="KW-0479">Metal-binding</keyword>
<dbReference type="GO" id="GO:0005506">
    <property type="term" value="F:iron ion binding"/>
    <property type="evidence" value="ECO:0007669"/>
    <property type="project" value="InterPro"/>
</dbReference>
<dbReference type="GO" id="GO:0016705">
    <property type="term" value="F:oxidoreductase activity, acting on paired donors, with incorporation or reduction of molecular oxygen"/>
    <property type="evidence" value="ECO:0007669"/>
    <property type="project" value="InterPro"/>
</dbReference>
<keyword evidence="6 8" id="KW-0408">Iron</keyword>
<evidence type="ECO:0000256" key="8">
    <source>
        <dbReference type="PIRSR" id="PIRSR602401-1"/>
    </source>
</evidence>
<evidence type="ECO:0000256" key="5">
    <source>
        <dbReference type="ARBA" id="ARBA00023002"/>
    </source>
</evidence>
<gene>
    <name evidence="11" type="ORF">FHL15_002016</name>
</gene>
<evidence type="ECO:0000256" key="6">
    <source>
        <dbReference type="ARBA" id="ARBA00023004"/>
    </source>
</evidence>
<keyword evidence="10" id="KW-0472">Membrane</keyword>
<dbReference type="GO" id="GO:0004497">
    <property type="term" value="F:monooxygenase activity"/>
    <property type="evidence" value="ECO:0007669"/>
    <property type="project" value="UniProtKB-KW"/>
</dbReference>
<feature type="binding site" description="axial binding residue" evidence="8">
    <location>
        <position position="451"/>
    </location>
    <ligand>
        <name>heme</name>
        <dbReference type="ChEBI" id="CHEBI:30413"/>
    </ligand>
    <ligandPart>
        <name>Fe</name>
        <dbReference type="ChEBI" id="CHEBI:18248"/>
    </ligandPart>
</feature>
<keyword evidence="10" id="KW-1133">Transmembrane helix</keyword>
<accession>A0A553IAK0</accession>
<dbReference type="Gene3D" id="1.10.630.10">
    <property type="entry name" value="Cytochrome P450"/>
    <property type="match status" value="1"/>
</dbReference>
<dbReference type="Pfam" id="PF00067">
    <property type="entry name" value="p450"/>
    <property type="match status" value="1"/>
</dbReference>
<dbReference type="InterPro" id="IPR050364">
    <property type="entry name" value="Cytochrome_P450_fung"/>
</dbReference>
<evidence type="ECO:0000256" key="1">
    <source>
        <dbReference type="ARBA" id="ARBA00001971"/>
    </source>
</evidence>
<name>A0A553IAK0_9PEZI</name>
<dbReference type="InterPro" id="IPR036396">
    <property type="entry name" value="Cyt_P450_sf"/>
</dbReference>
<dbReference type="SUPFAM" id="SSF48264">
    <property type="entry name" value="Cytochrome P450"/>
    <property type="match status" value="1"/>
</dbReference>
<dbReference type="GO" id="GO:0020037">
    <property type="term" value="F:heme binding"/>
    <property type="evidence" value="ECO:0007669"/>
    <property type="project" value="InterPro"/>
</dbReference>
<evidence type="ECO:0000256" key="4">
    <source>
        <dbReference type="ARBA" id="ARBA00022723"/>
    </source>
</evidence>
<dbReference type="InterPro" id="IPR001128">
    <property type="entry name" value="Cyt_P450"/>
</dbReference>
<keyword evidence="10" id="KW-0812">Transmembrane</keyword>
<comment type="cofactor">
    <cofactor evidence="1 8">
        <name>heme</name>
        <dbReference type="ChEBI" id="CHEBI:30413"/>
    </cofactor>
</comment>
<keyword evidence="7 9" id="KW-0503">Monooxygenase</keyword>
<dbReference type="EMBL" id="VFLP01000007">
    <property type="protein sequence ID" value="TRX97222.1"/>
    <property type="molecule type" value="Genomic_DNA"/>
</dbReference>
<evidence type="ECO:0000256" key="3">
    <source>
        <dbReference type="ARBA" id="ARBA00022617"/>
    </source>
</evidence>
<evidence type="ECO:0000256" key="9">
    <source>
        <dbReference type="RuleBase" id="RU000461"/>
    </source>
</evidence>
<dbReference type="PANTHER" id="PTHR46300:SF7">
    <property type="entry name" value="P450, PUTATIVE (EUROFUNG)-RELATED"/>
    <property type="match status" value="1"/>
</dbReference>
<evidence type="ECO:0000313" key="11">
    <source>
        <dbReference type="EMBL" id="TRX97222.1"/>
    </source>
</evidence>
<dbReference type="Proteomes" id="UP000319160">
    <property type="component" value="Unassembled WGS sequence"/>
</dbReference>
<dbReference type="STRING" id="2512241.A0A553IAK0"/>
<dbReference type="AlphaFoldDB" id="A0A553IAK0"/>
<comment type="similarity">
    <text evidence="2 9">Belongs to the cytochrome P450 family.</text>
</comment>
<evidence type="ECO:0000256" key="2">
    <source>
        <dbReference type="ARBA" id="ARBA00010617"/>
    </source>
</evidence>
<dbReference type="OrthoDB" id="2789670at2759"/>
<dbReference type="PANTHER" id="PTHR46300">
    <property type="entry name" value="P450, PUTATIVE (EUROFUNG)-RELATED-RELATED"/>
    <property type="match status" value="1"/>
</dbReference>
<evidence type="ECO:0000256" key="10">
    <source>
        <dbReference type="SAM" id="Phobius"/>
    </source>
</evidence>
<proteinExistence type="inferred from homology"/>
<dbReference type="InterPro" id="IPR017972">
    <property type="entry name" value="Cyt_P450_CS"/>
</dbReference>
<keyword evidence="5 9" id="KW-0560">Oxidoreductase</keyword>
<reference evidence="12" key="1">
    <citation type="submission" date="2019-06" db="EMBL/GenBank/DDBJ databases">
        <title>Draft genome sequence of the griseofulvin-producing fungus Xylaria cubensis strain G536.</title>
        <authorList>
            <person name="Mead M.E."/>
            <person name="Raja H.A."/>
            <person name="Steenwyk J.L."/>
            <person name="Knowles S.L."/>
            <person name="Oberlies N.H."/>
            <person name="Rokas A."/>
        </authorList>
    </citation>
    <scope>NUCLEOTIDE SEQUENCE [LARGE SCALE GENOMIC DNA]</scope>
    <source>
        <strain evidence="12">G536</strain>
    </source>
</reference>
<dbReference type="CDD" id="cd11065">
    <property type="entry name" value="CYP64-like"/>
    <property type="match status" value="1"/>
</dbReference>
<keyword evidence="3 8" id="KW-0349">Heme</keyword>
<dbReference type="InterPro" id="IPR002401">
    <property type="entry name" value="Cyt_P450_E_grp-I"/>
</dbReference>
<evidence type="ECO:0000313" key="12">
    <source>
        <dbReference type="Proteomes" id="UP000319160"/>
    </source>
</evidence>
<organism evidence="11 12">
    <name type="scientific">Xylaria flabelliformis</name>
    <dbReference type="NCBI Taxonomy" id="2512241"/>
    <lineage>
        <taxon>Eukaryota</taxon>
        <taxon>Fungi</taxon>
        <taxon>Dikarya</taxon>
        <taxon>Ascomycota</taxon>
        <taxon>Pezizomycotina</taxon>
        <taxon>Sordariomycetes</taxon>
        <taxon>Xylariomycetidae</taxon>
        <taxon>Xylariales</taxon>
        <taxon>Xylariaceae</taxon>
        <taxon>Xylaria</taxon>
    </lineage>
</organism>
<sequence length="537" mass="60806">MIFIEILVGILFAAAAVIGVKSILFIFKKKPGPLPPGPKGLPLLGNIGDLPTHGEREWEHWLKHKDIYGPRVYSSSDAISPFSGINASRLDVKMPADMYLALELLEKKSSKYSSRPMQEFASLTGWTNILGMRQYGETHRLHRKVSHMLVGTHLTVMPYLPIQEIEVRRFLFRVLKEPKQFLDHIRTEAGAIILKIVYGYTVEPSKPDPLIDLIDEAMFQFAAASTAGAWWVDVIPALKYIPEWMPGTGWKKIAKRWRATLDEVSEKPLLFAQRRLANGRSEKSFVTDFHKSKGDTLSPADNEVLKWVAMNMYAGGSDTTVNTITSFFFAMILFPEVQRKAQEEIDRVVGSSRLPTYNDRKDLPYINAVLTEAWRWHTVVPMALPHATTSEDIVNGYFIPKGSLVIPNIWWFTHDPSVYPNPSEFNPSRYLGPDPTPDPTTHIFGYGRRICPGRYLADTSAWLTIAQSLAVFNISKGLDESGIEIEPIPRSTPGAISRLEPFKATIKPRSPQHEFLIRQVEEMHPWEAGSADELRRW</sequence>
<keyword evidence="12" id="KW-1185">Reference proteome</keyword>
<evidence type="ECO:0000256" key="7">
    <source>
        <dbReference type="ARBA" id="ARBA00023033"/>
    </source>
</evidence>
<feature type="transmembrane region" description="Helical" evidence="10">
    <location>
        <begin position="6"/>
        <end position="27"/>
    </location>
</feature>
<comment type="caution">
    <text evidence="11">The sequence shown here is derived from an EMBL/GenBank/DDBJ whole genome shotgun (WGS) entry which is preliminary data.</text>
</comment>
<dbReference type="PROSITE" id="PS00086">
    <property type="entry name" value="CYTOCHROME_P450"/>
    <property type="match status" value="1"/>
</dbReference>